<feature type="region of interest" description="Disordered" evidence="1">
    <location>
        <begin position="372"/>
        <end position="401"/>
    </location>
</feature>
<dbReference type="Proteomes" id="UP001209570">
    <property type="component" value="Unassembled WGS sequence"/>
</dbReference>
<accession>A0AAD5Q7N2</accession>
<dbReference type="EMBL" id="JAKCXM010000104">
    <property type="protein sequence ID" value="KAJ0402369.1"/>
    <property type="molecule type" value="Genomic_DNA"/>
</dbReference>
<comment type="caution">
    <text evidence="2">The sequence shown here is derived from an EMBL/GenBank/DDBJ whole genome shotgun (WGS) entry which is preliminary data.</text>
</comment>
<organism evidence="2 3">
    <name type="scientific">Pythium insidiosum</name>
    <name type="common">Pythiosis disease agent</name>
    <dbReference type="NCBI Taxonomy" id="114742"/>
    <lineage>
        <taxon>Eukaryota</taxon>
        <taxon>Sar</taxon>
        <taxon>Stramenopiles</taxon>
        <taxon>Oomycota</taxon>
        <taxon>Peronosporomycetes</taxon>
        <taxon>Pythiales</taxon>
        <taxon>Pythiaceae</taxon>
        <taxon>Pythium</taxon>
    </lineage>
</organism>
<evidence type="ECO:0000313" key="2">
    <source>
        <dbReference type="EMBL" id="KAJ0402369.1"/>
    </source>
</evidence>
<proteinExistence type="predicted"/>
<evidence type="ECO:0000313" key="3">
    <source>
        <dbReference type="Proteomes" id="UP001209570"/>
    </source>
</evidence>
<reference evidence="2" key="1">
    <citation type="submission" date="2021-12" db="EMBL/GenBank/DDBJ databases">
        <title>Prjna785345.</title>
        <authorList>
            <person name="Rujirawat T."/>
            <person name="Krajaejun T."/>
        </authorList>
    </citation>
    <scope>NUCLEOTIDE SEQUENCE</scope>
    <source>
        <strain evidence="2">Pi057C3</strain>
    </source>
</reference>
<gene>
    <name evidence="2" type="ORF">P43SY_004602</name>
</gene>
<name>A0AAD5Q7N2_PYTIN</name>
<evidence type="ECO:0008006" key="4">
    <source>
        <dbReference type="Google" id="ProtNLM"/>
    </source>
</evidence>
<protein>
    <recommendedName>
        <fullName evidence="4">DUF4460 domain-containing protein</fullName>
    </recommendedName>
</protein>
<sequence>MASLWRQRAPLRAVASCSVRWLSGSASGSGSGSASARRRTAINLTPIVSPLLLRLHPDRMQRHSPALAADNEDALKQLNAFLEIASCGCNNDGYRARKLVLSLAASQHDDPDAPIRMPLRFHVEHPSTAALTPVEHVLEVPSTLVRRTLLHGARTASGNLSDAVATPFAREWQRTTKRALQQLFAVAEIPLQRDDDTPTLLGAWLAEEDDDGWRHERSVGAHNAAMRRMHESFGELYESMLAREKNVVHPVTTGLEDGPTTQHAVLTRLVAQRLFLERIPDRDEKRRVFFWLANLLLTNFMELRLHALVWNKVVLLVTKPGDGESSVEVLWTPHRPDEGMAILIPADMDTYALVDALFEHVQELEAALNQKARRATRRAAAQHSHERDRGTKTQKKKKKKHFYADEMAAVFRRR</sequence>
<keyword evidence="3" id="KW-1185">Reference proteome</keyword>
<feature type="compositionally biased region" description="Basic residues" evidence="1">
    <location>
        <begin position="392"/>
        <end position="401"/>
    </location>
</feature>
<evidence type="ECO:0000256" key="1">
    <source>
        <dbReference type="SAM" id="MobiDB-lite"/>
    </source>
</evidence>
<dbReference type="AlphaFoldDB" id="A0AAD5Q7N2"/>